<reference evidence="5 6" key="1">
    <citation type="submission" date="2019-12" db="EMBL/GenBank/DDBJ databases">
        <title>the WGS of Blastococcus saxobsidens 67B17.</title>
        <authorList>
            <person name="Jiang Z."/>
        </authorList>
    </citation>
    <scope>NUCLEOTIDE SEQUENCE [LARGE SCALE GENOMIC DNA]</scope>
    <source>
        <strain evidence="5 6">67B17</strain>
    </source>
</reference>
<dbReference type="InterPro" id="IPR036291">
    <property type="entry name" value="NAD(P)-bd_dom_sf"/>
</dbReference>
<dbReference type="PRINTS" id="PR00080">
    <property type="entry name" value="SDRFAMILY"/>
</dbReference>
<dbReference type="PROSITE" id="PS00061">
    <property type="entry name" value="ADH_SHORT"/>
    <property type="match status" value="1"/>
</dbReference>
<gene>
    <name evidence="5" type="ORF">GCU60_14110</name>
</gene>
<dbReference type="RefSeq" id="WP_163206277.1">
    <property type="nucleotide sequence ID" value="NZ_JAAGWG010000022.1"/>
</dbReference>
<dbReference type="GO" id="GO:0016491">
    <property type="term" value="F:oxidoreductase activity"/>
    <property type="evidence" value="ECO:0007669"/>
    <property type="project" value="UniProtKB-KW"/>
</dbReference>
<dbReference type="InterPro" id="IPR057326">
    <property type="entry name" value="KR_dom"/>
</dbReference>
<dbReference type="FunFam" id="3.40.50.720:FF:000084">
    <property type="entry name" value="Short-chain dehydrogenase reductase"/>
    <property type="match status" value="1"/>
</dbReference>
<dbReference type="Gene3D" id="3.40.50.720">
    <property type="entry name" value="NAD(P)-binding Rossmann-like Domain"/>
    <property type="match status" value="1"/>
</dbReference>
<feature type="domain" description="Ketoreductase" evidence="4">
    <location>
        <begin position="12"/>
        <end position="196"/>
    </location>
</feature>
<protein>
    <submittedName>
        <fullName evidence="5">SDR family oxidoreductase</fullName>
    </submittedName>
</protein>
<evidence type="ECO:0000256" key="2">
    <source>
        <dbReference type="ARBA" id="ARBA00023002"/>
    </source>
</evidence>
<dbReference type="SUPFAM" id="SSF51735">
    <property type="entry name" value="NAD(P)-binding Rossmann-fold domains"/>
    <property type="match status" value="1"/>
</dbReference>
<dbReference type="InterPro" id="IPR002347">
    <property type="entry name" value="SDR_fam"/>
</dbReference>
<comment type="caution">
    <text evidence="5">The sequence shown here is derived from an EMBL/GenBank/DDBJ whole genome shotgun (WGS) entry which is preliminary data.</text>
</comment>
<dbReference type="Proteomes" id="UP000479241">
    <property type="component" value="Unassembled WGS sequence"/>
</dbReference>
<evidence type="ECO:0000256" key="3">
    <source>
        <dbReference type="ARBA" id="ARBA00023027"/>
    </source>
</evidence>
<keyword evidence="2" id="KW-0560">Oxidoreductase</keyword>
<dbReference type="EMBL" id="JAAGWG010000022">
    <property type="protein sequence ID" value="NEK86876.1"/>
    <property type="molecule type" value="Genomic_DNA"/>
</dbReference>
<dbReference type="PANTHER" id="PTHR24321">
    <property type="entry name" value="DEHYDROGENASES, SHORT CHAIN"/>
    <property type="match status" value="1"/>
</dbReference>
<dbReference type="SMART" id="SM00822">
    <property type="entry name" value="PKS_KR"/>
    <property type="match status" value="1"/>
</dbReference>
<dbReference type="CDD" id="cd05233">
    <property type="entry name" value="SDR_c"/>
    <property type="match status" value="1"/>
</dbReference>
<proteinExistence type="inferred from homology"/>
<organism evidence="5 6">
    <name type="scientific">Blastococcus saxobsidens</name>
    <dbReference type="NCBI Taxonomy" id="138336"/>
    <lineage>
        <taxon>Bacteria</taxon>
        <taxon>Bacillati</taxon>
        <taxon>Actinomycetota</taxon>
        <taxon>Actinomycetes</taxon>
        <taxon>Geodermatophilales</taxon>
        <taxon>Geodermatophilaceae</taxon>
        <taxon>Blastococcus</taxon>
    </lineage>
</organism>
<dbReference type="AlphaFoldDB" id="A0A6L9W466"/>
<evidence type="ECO:0000259" key="4">
    <source>
        <dbReference type="SMART" id="SM00822"/>
    </source>
</evidence>
<evidence type="ECO:0000313" key="6">
    <source>
        <dbReference type="Proteomes" id="UP000479241"/>
    </source>
</evidence>
<comment type="similarity">
    <text evidence="1">Belongs to the short-chain dehydrogenases/reductases (SDR) family.</text>
</comment>
<keyword evidence="3" id="KW-0520">NAD</keyword>
<dbReference type="PRINTS" id="PR00081">
    <property type="entry name" value="GDHRDH"/>
</dbReference>
<name>A0A6L9W466_9ACTN</name>
<accession>A0A6L9W466</accession>
<evidence type="ECO:0000313" key="5">
    <source>
        <dbReference type="EMBL" id="NEK86876.1"/>
    </source>
</evidence>
<dbReference type="InterPro" id="IPR020904">
    <property type="entry name" value="Sc_DH/Rdtase_CS"/>
</dbReference>
<dbReference type="Pfam" id="PF13561">
    <property type="entry name" value="adh_short_C2"/>
    <property type="match status" value="1"/>
</dbReference>
<dbReference type="PANTHER" id="PTHR24321:SF8">
    <property type="entry name" value="ESTRADIOL 17-BETA-DEHYDROGENASE 8-RELATED"/>
    <property type="match status" value="1"/>
</dbReference>
<evidence type="ECO:0000256" key="1">
    <source>
        <dbReference type="ARBA" id="ARBA00006484"/>
    </source>
</evidence>
<sequence length="253" mass="25639">MSGTPGTELTGRRVLVTGAARGLGRSITSHLASAGARVLAVDIDEDGLAEAATGWSNLGEVHTARCDVSDEVSVNSAVDEASRALGGLDGVVNNAAIVSVTRAPAQQVPVEEFDRVFAVNVRGPWLVYRATARLLAASDCAGIVNLSSETAFSGSRNMAHYVGSKAAVIGLTRALAREAGQSDIRVNAVAPGFTDTEGARAIGDPDTYDTTGTPLGRVGVPADVVGAVAFLLSPAAAFISGQVLLVNGGRVAG</sequence>